<evidence type="ECO:0000256" key="10">
    <source>
        <dbReference type="ARBA" id="ARBA00023114"/>
    </source>
</evidence>
<evidence type="ECO:0000313" key="19">
    <source>
        <dbReference type="Proteomes" id="UP000190852"/>
    </source>
</evidence>
<dbReference type="PANTHER" id="PTHR33619">
    <property type="entry name" value="POLYSACCHARIDE EXPORT PROTEIN GFCE-RELATED"/>
    <property type="match status" value="1"/>
</dbReference>
<dbReference type="Proteomes" id="UP000190852">
    <property type="component" value="Unassembled WGS sequence"/>
</dbReference>
<keyword evidence="11 15" id="KW-0472">Membrane</keyword>
<keyword evidence="12" id="KW-0564">Palmitate</keyword>
<evidence type="ECO:0000259" key="17">
    <source>
        <dbReference type="Pfam" id="PF22461"/>
    </source>
</evidence>
<dbReference type="Pfam" id="PF02563">
    <property type="entry name" value="Poly_export"/>
    <property type="match status" value="1"/>
</dbReference>
<dbReference type="InterPro" id="IPR049712">
    <property type="entry name" value="Poly_export"/>
</dbReference>
<keyword evidence="7" id="KW-0732">Signal</keyword>
<keyword evidence="13" id="KW-0998">Cell outer membrane</keyword>
<comment type="subcellular location">
    <subcellularLocation>
        <location evidence="1">Cell outer membrane</location>
        <topology evidence="1">Multi-pass membrane protein</topology>
    </subcellularLocation>
</comment>
<dbReference type="GO" id="GO:0015288">
    <property type="term" value="F:porin activity"/>
    <property type="evidence" value="ECO:0007669"/>
    <property type="project" value="UniProtKB-KW"/>
</dbReference>
<keyword evidence="19" id="KW-1185">Reference proteome</keyword>
<dbReference type="PANTHER" id="PTHR33619:SF3">
    <property type="entry name" value="POLYSACCHARIDE EXPORT PROTEIN GFCE-RELATED"/>
    <property type="match status" value="1"/>
</dbReference>
<keyword evidence="4" id="KW-1134">Transmembrane beta strand</keyword>
<evidence type="ECO:0000259" key="16">
    <source>
        <dbReference type="Pfam" id="PF02563"/>
    </source>
</evidence>
<dbReference type="RefSeq" id="WP_079681957.1">
    <property type="nucleotide sequence ID" value="NZ_FUYQ01000001.1"/>
</dbReference>
<keyword evidence="5" id="KW-0762">Sugar transport</keyword>
<keyword evidence="6 15" id="KW-0812">Transmembrane</keyword>
<dbReference type="PROSITE" id="PS51257">
    <property type="entry name" value="PROKAR_LIPOPROTEIN"/>
    <property type="match status" value="1"/>
</dbReference>
<keyword evidence="15" id="KW-1133">Transmembrane helix</keyword>
<dbReference type="GO" id="GO:0009279">
    <property type="term" value="C:cell outer membrane"/>
    <property type="evidence" value="ECO:0007669"/>
    <property type="project" value="UniProtKB-SubCell"/>
</dbReference>
<sequence length="275" mass="30283">MNLKLAPFALCLYLLCACSTPKNITYFQDLNNPDKQSITQQNNQFVPRICVGDLLTITVSALDPAAVAPFNLPVVSYPKQTEQMFNGTKEIGTSQAMQTYTVDSEGNINFPVVGKLKLADKTKQEAVALLENKISELVKEPIVNIQIINFKVTVLGEVLKPGTYPVNSDRVTVLDALGLASDLTIHGSRTNVKVIRDNNGKQEVVTFDLTKSDFFSSPYFYLQQNDIVYVEPNNKRKSQARYSQTDQVDLSVITAITSSISVIASVIVSIIAVNK</sequence>
<proteinExistence type="inferred from homology"/>
<gene>
    <name evidence="18" type="ORF">SAMN05660349_00195</name>
</gene>
<evidence type="ECO:0000256" key="1">
    <source>
        <dbReference type="ARBA" id="ARBA00004571"/>
    </source>
</evidence>
<dbReference type="Pfam" id="PF22461">
    <property type="entry name" value="SLBB_2"/>
    <property type="match status" value="1"/>
</dbReference>
<evidence type="ECO:0000256" key="12">
    <source>
        <dbReference type="ARBA" id="ARBA00023139"/>
    </source>
</evidence>
<feature type="domain" description="SLBB" evidence="17">
    <location>
        <begin position="151"/>
        <end position="230"/>
    </location>
</feature>
<keyword evidence="9" id="KW-0406">Ion transport</keyword>
<evidence type="ECO:0000256" key="13">
    <source>
        <dbReference type="ARBA" id="ARBA00023237"/>
    </source>
</evidence>
<name>A0A1T4ZW45_9BACT</name>
<evidence type="ECO:0000256" key="7">
    <source>
        <dbReference type="ARBA" id="ARBA00022729"/>
    </source>
</evidence>
<dbReference type="GO" id="GO:0046930">
    <property type="term" value="C:pore complex"/>
    <property type="evidence" value="ECO:0007669"/>
    <property type="project" value="UniProtKB-KW"/>
</dbReference>
<keyword evidence="14" id="KW-0449">Lipoprotein</keyword>
<evidence type="ECO:0000256" key="14">
    <source>
        <dbReference type="ARBA" id="ARBA00023288"/>
    </source>
</evidence>
<evidence type="ECO:0000256" key="9">
    <source>
        <dbReference type="ARBA" id="ARBA00023065"/>
    </source>
</evidence>
<evidence type="ECO:0000256" key="3">
    <source>
        <dbReference type="ARBA" id="ARBA00022448"/>
    </source>
</evidence>
<reference evidence="19" key="1">
    <citation type="submission" date="2017-02" db="EMBL/GenBank/DDBJ databases">
        <authorList>
            <person name="Varghese N."/>
            <person name="Submissions S."/>
        </authorList>
    </citation>
    <scope>NUCLEOTIDE SEQUENCE [LARGE SCALE GENOMIC DNA]</scope>
    <source>
        <strain evidence="19">DSM 24967</strain>
    </source>
</reference>
<feature type="domain" description="Polysaccharide export protein N-terminal" evidence="16">
    <location>
        <begin position="48"/>
        <end position="147"/>
    </location>
</feature>
<dbReference type="Gene3D" id="3.10.560.10">
    <property type="entry name" value="Outer membrane lipoprotein wza domain like"/>
    <property type="match status" value="1"/>
</dbReference>
<evidence type="ECO:0000256" key="11">
    <source>
        <dbReference type="ARBA" id="ARBA00023136"/>
    </source>
</evidence>
<protein>
    <submittedName>
        <fullName evidence="18">Polysaccharide export outer membrane protein</fullName>
    </submittedName>
</protein>
<keyword evidence="8" id="KW-0625">Polysaccharide transport</keyword>
<dbReference type="GO" id="GO:0015159">
    <property type="term" value="F:polysaccharide transmembrane transporter activity"/>
    <property type="evidence" value="ECO:0007669"/>
    <property type="project" value="InterPro"/>
</dbReference>
<organism evidence="18 19">
    <name type="scientific">Parabacteroides chartae</name>
    <dbReference type="NCBI Taxonomy" id="1037355"/>
    <lineage>
        <taxon>Bacteria</taxon>
        <taxon>Pseudomonadati</taxon>
        <taxon>Bacteroidota</taxon>
        <taxon>Bacteroidia</taxon>
        <taxon>Bacteroidales</taxon>
        <taxon>Tannerellaceae</taxon>
        <taxon>Parabacteroides</taxon>
    </lineage>
</organism>
<evidence type="ECO:0000256" key="8">
    <source>
        <dbReference type="ARBA" id="ARBA00023047"/>
    </source>
</evidence>
<accession>A0A1T4ZW45</accession>
<keyword evidence="10" id="KW-0626">Porin</keyword>
<dbReference type="GO" id="GO:0006811">
    <property type="term" value="P:monoatomic ion transport"/>
    <property type="evidence" value="ECO:0007669"/>
    <property type="project" value="UniProtKB-KW"/>
</dbReference>
<comment type="similarity">
    <text evidence="2">Belongs to the BexD/CtrA/VexA family.</text>
</comment>
<dbReference type="InterPro" id="IPR054765">
    <property type="entry name" value="SLBB_dom"/>
</dbReference>
<feature type="transmembrane region" description="Helical" evidence="15">
    <location>
        <begin position="250"/>
        <end position="273"/>
    </location>
</feature>
<keyword evidence="3" id="KW-0813">Transport</keyword>
<evidence type="ECO:0000256" key="6">
    <source>
        <dbReference type="ARBA" id="ARBA00022692"/>
    </source>
</evidence>
<evidence type="ECO:0000256" key="4">
    <source>
        <dbReference type="ARBA" id="ARBA00022452"/>
    </source>
</evidence>
<dbReference type="InterPro" id="IPR003715">
    <property type="entry name" value="Poly_export_N"/>
</dbReference>
<evidence type="ECO:0000256" key="5">
    <source>
        <dbReference type="ARBA" id="ARBA00022597"/>
    </source>
</evidence>
<dbReference type="AlphaFoldDB" id="A0A1T4ZW45"/>
<dbReference type="EMBL" id="FUYQ01000001">
    <property type="protein sequence ID" value="SKB26932.1"/>
    <property type="molecule type" value="Genomic_DNA"/>
</dbReference>
<evidence type="ECO:0000313" key="18">
    <source>
        <dbReference type="EMBL" id="SKB26932.1"/>
    </source>
</evidence>
<evidence type="ECO:0000256" key="2">
    <source>
        <dbReference type="ARBA" id="ARBA00009450"/>
    </source>
</evidence>
<evidence type="ECO:0000256" key="15">
    <source>
        <dbReference type="SAM" id="Phobius"/>
    </source>
</evidence>